<protein>
    <submittedName>
        <fullName evidence="11">MFS transporter</fullName>
    </submittedName>
</protein>
<comment type="subcellular location">
    <subcellularLocation>
        <location evidence="1">Cell membrane</location>
        <topology evidence="1">Multi-pass membrane protein</topology>
    </subcellularLocation>
</comment>
<evidence type="ECO:0000259" key="9">
    <source>
        <dbReference type="PROSITE" id="PS50850"/>
    </source>
</evidence>
<dbReference type="Proteomes" id="UP000295132">
    <property type="component" value="Unassembled WGS sequence"/>
</dbReference>
<reference evidence="11 12" key="1">
    <citation type="submission" date="2019-03" db="EMBL/GenBank/DDBJ databases">
        <title>Bacillus niacini sp. nov. a Nicotinate-Metabolizing Mesophile Isolated from Soil.</title>
        <authorList>
            <person name="Zhang G."/>
        </authorList>
    </citation>
    <scope>NUCLEOTIDE SEQUENCE [LARGE SCALE GENOMIC DNA]</scope>
    <source>
        <strain evidence="11 12">WN066</strain>
    </source>
</reference>
<evidence type="ECO:0000256" key="3">
    <source>
        <dbReference type="ARBA" id="ARBA00022448"/>
    </source>
</evidence>
<keyword evidence="6 8" id="KW-0472">Membrane</keyword>
<feature type="transmembrane region" description="Helical" evidence="8">
    <location>
        <begin position="90"/>
        <end position="106"/>
    </location>
</feature>
<dbReference type="GO" id="GO:0005351">
    <property type="term" value="F:carbohydrate:proton symporter activity"/>
    <property type="evidence" value="ECO:0007669"/>
    <property type="project" value="TreeGrafter"/>
</dbReference>
<keyword evidence="4 8" id="KW-0812">Transmembrane</keyword>
<comment type="caution">
    <text evidence="11">The sequence shown here is derived from an EMBL/GenBank/DDBJ whole genome shotgun (WGS) entry which is preliminary data.</text>
</comment>
<dbReference type="PROSITE" id="PS50850">
    <property type="entry name" value="MFS"/>
    <property type="match status" value="1"/>
</dbReference>
<feature type="region of interest" description="Disordered" evidence="7">
    <location>
        <begin position="437"/>
        <end position="456"/>
    </location>
</feature>
<dbReference type="Pfam" id="PF00083">
    <property type="entry name" value="Sugar_tr"/>
    <property type="match status" value="1"/>
</dbReference>
<comment type="similarity">
    <text evidence="2">Belongs to the major facilitator superfamily. Sugar transporter (TC 2.A.1.1) family.</text>
</comment>
<evidence type="ECO:0000256" key="4">
    <source>
        <dbReference type="ARBA" id="ARBA00022692"/>
    </source>
</evidence>
<feature type="transmembrane region" description="Helical" evidence="8">
    <location>
        <begin position="251"/>
        <end position="269"/>
    </location>
</feature>
<dbReference type="InterPro" id="IPR050360">
    <property type="entry name" value="MFS_Sugar_Transporters"/>
</dbReference>
<evidence type="ECO:0000313" key="10">
    <source>
        <dbReference type="EMBL" id="MDQ6599091.1"/>
    </source>
</evidence>
<dbReference type="PANTHER" id="PTHR48022">
    <property type="entry name" value="PLASTIDIC GLUCOSE TRANSPORTER 4"/>
    <property type="match status" value="1"/>
</dbReference>
<organism evidence="11 12">
    <name type="scientific">Bacillus salipaludis</name>
    <dbReference type="NCBI Taxonomy" id="2547811"/>
    <lineage>
        <taxon>Bacteria</taxon>
        <taxon>Bacillati</taxon>
        <taxon>Bacillota</taxon>
        <taxon>Bacilli</taxon>
        <taxon>Bacillales</taxon>
        <taxon>Bacillaceae</taxon>
        <taxon>Bacillus</taxon>
    </lineage>
</organism>
<evidence type="ECO:0000256" key="2">
    <source>
        <dbReference type="ARBA" id="ARBA00010992"/>
    </source>
</evidence>
<dbReference type="InterPro" id="IPR005828">
    <property type="entry name" value="MFS_sugar_transport-like"/>
</dbReference>
<reference evidence="10" key="2">
    <citation type="submission" date="2023-08" db="EMBL/GenBank/DDBJ databases">
        <title>Nitrogen cycling bacteria in agricultural field soils.</title>
        <authorList>
            <person name="Jang J."/>
        </authorList>
    </citation>
    <scope>NUCLEOTIDE SEQUENCE</scope>
    <source>
        <strain evidence="10">PS3-36</strain>
    </source>
</reference>
<feature type="transmembrane region" description="Helical" evidence="8">
    <location>
        <begin position="145"/>
        <end position="168"/>
    </location>
</feature>
<feature type="domain" description="Major facilitator superfamily (MFS) profile" evidence="9">
    <location>
        <begin position="21"/>
        <end position="431"/>
    </location>
</feature>
<gene>
    <name evidence="11" type="ORF">E2K98_21245</name>
    <name evidence="10" type="ORF">RCG21_22610</name>
</gene>
<evidence type="ECO:0000256" key="7">
    <source>
        <dbReference type="SAM" id="MobiDB-lite"/>
    </source>
</evidence>
<dbReference type="RefSeq" id="WP_133337706.1">
    <property type="nucleotide sequence ID" value="NZ_JAVGVR010000001.1"/>
</dbReference>
<dbReference type="InterPro" id="IPR036259">
    <property type="entry name" value="MFS_trans_sf"/>
</dbReference>
<evidence type="ECO:0000256" key="1">
    <source>
        <dbReference type="ARBA" id="ARBA00004651"/>
    </source>
</evidence>
<dbReference type="EMBL" id="JAVGVR010000001">
    <property type="protein sequence ID" value="MDQ6599091.1"/>
    <property type="molecule type" value="Genomic_DNA"/>
</dbReference>
<sequence>MVNKASSIVDDSPLTKFHIKLTIFSSGGPFLDGYILSIVGMALLSLNKSFEINSLWNGLLGSSALIGVFIGGLLFGYLTDRVGRESMYRLDLYAFLILSILQIFATNVEQLFVLRLLLGIAIGADYPIATSLLTEFSPRKYRGKLLGFLIVSWYLGATIAYFVGYFLLDSGPDAWKWMLASSAIPSLIVIFLRSKTPESPRWLLSKGKNEEALKIMKSIYGESVTLADIPTSSVQKPSLLKLFSPAYRKRTLFVMLFWNFQLIPMFAIYTFAPTLLETFKLDNGNLSHIGSALISLLFLIGCTVATFFIDRIGRRALLIYGFLFTTIALLVLGLAPGASSWIIISMFFMYAFFAGAPAILEWAYPNELFPTDIRGTAVGFSTTVSRIGATVGTFGLPIALANYGVGTTMLITAGLNLIGLLVAIFMAPETKNLSLETASQEEEARDLDSQGSVTIY</sequence>
<dbReference type="AlphaFoldDB" id="A0A4R5VL43"/>
<proteinExistence type="inferred from homology"/>
<dbReference type="Gene3D" id="1.20.1250.20">
    <property type="entry name" value="MFS general substrate transporter like domains"/>
    <property type="match status" value="1"/>
</dbReference>
<dbReference type="InterPro" id="IPR005829">
    <property type="entry name" value="Sugar_transporter_CS"/>
</dbReference>
<feature type="transmembrane region" description="Helical" evidence="8">
    <location>
        <begin position="55"/>
        <end position="78"/>
    </location>
</feature>
<evidence type="ECO:0000256" key="8">
    <source>
        <dbReference type="SAM" id="Phobius"/>
    </source>
</evidence>
<evidence type="ECO:0000313" key="13">
    <source>
        <dbReference type="Proteomes" id="UP001178888"/>
    </source>
</evidence>
<feature type="transmembrane region" description="Helical" evidence="8">
    <location>
        <begin position="316"/>
        <end position="335"/>
    </location>
</feature>
<dbReference type="PROSITE" id="PS00217">
    <property type="entry name" value="SUGAR_TRANSPORT_2"/>
    <property type="match status" value="1"/>
</dbReference>
<evidence type="ECO:0000256" key="5">
    <source>
        <dbReference type="ARBA" id="ARBA00022989"/>
    </source>
</evidence>
<evidence type="ECO:0000313" key="11">
    <source>
        <dbReference type="EMBL" id="TDK58743.1"/>
    </source>
</evidence>
<dbReference type="PANTHER" id="PTHR48022:SF2">
    <property type="entry name" value="PLASTIDIC GLUCOSE TRANSPORTER 4"/>
    <property type="match status" value="1"/>
</dbReference>
<dbReference type="InterPro" id="IPR020846">
    <property type="entry name" value="MFS_dom"/>
</dbReference>
<keyword evidence="3" id="KW-0813">Transport</keyword>
<feature type="transmembrane region" description="Helical" evidence="8">
    <location>
        <begin position="21"/>
        <end position="43"/>
    </location>
</feature>
<keyword evidence="13" id="KW-1185">Reference proteome</keyword>
<feature type="transmembrane region" description="Helical" evidence="8">
    <location>
        <begin position="376"/>
        <end position="400"/>
    </location>
</feature>
<dbReference type="SUPFAM" id="SSF103473">
    <property type="entry name" value="MFS general substrate transporter"/>
    <property type="match status" value="1"/>
</dbReference>
<feature type="transmembrane region" description="Helical" evidence="8">
    <location>
        <begin position="289"/>
        <end position="309"/>
    </location>
</feature>
<dbReference type="EMBL" id="SMYO01000011">
    <property type="protein sequence ID" value="TDK58743.1"/>
    <property type="molecule type" value="Genomic_DNA"/>
</dbReference>
<dbReference type="CDD" id="cd17316">
    <property type="entry name" value="MFS_SV2_like"/>
    <property type="match status" value="1"/>
</dbReference>
<evidence type="ECO:0000256" key="6">
    <source>
        <dbReference type="ARBA" id="ARBA00023136"/>
    </source>
</evidence>
<feature type="transmembrane region" description="Helical" evidence="8">
    <location>
        <begin position="341"/>
        <end position="364"/>
    </location>
</feature>
<dbReference type="GO" id="GO:0005886">
    <property type="term" value="C:plasma membrane"/>
    <property type="evidence" value="ECO:0007669"/>
    <property type="project" value="UniProtKB-SubCell"/>
</dbReference>
<keyword evidence="5 8" id="KW-1133">Transmembrane helix</keyword>
<accession>A0A4R5VL43</accession>
<name>A0A4R5VL43_9BACI</name>
<evidence type="ECO:0000313" key="12">
    <source>
        <dbReference type="Proteomes" id="UP000295132"/>
    </source>
</evidence>
<feature type="transmembrane region" description="Helical" evidence="8">
    <location>
        <begin position="406"/>
        <end position="427"/>
    </location>
</feature>
<dbReference type="Proteomes" id="UP001178888">
    <property type="component" value="Unassembled WGS sequence"/>
</dbReference>
<feature type="transmembrane region" description="Helical" evidence="8">
    <location>
        <begin position="112"/>
        <end position="133"/>
    </location>
</feature>
<feature type="transmembrane region" description="Helical" evidence="8">
    <location>
        <begin position="174"/>
        <end position="192"/>
    </location>
</feature>